<comment type="caution">
    <text evidence="1">The sequence shown here is derived from an EMBL/GenBank/DDBJ whole genome shotgun (WGS) entry which is preliminary data.</text>
</comment>
<gene>
    <name evidence="1" type="ORF">ACFPL4_34520</name>
</gene>
<evidence type="ECO:0008006" key="3">
    <source>
        <dbReference type="Google" id="ProtNLM"/>
    </source>
</evidence>
<dbReference type="InterPro" id="IPR015943">
    <property type="entry name" value="WD40/YVTN_repeat-like_dom_sf"/>
</dbReference>
<dbReference type="EMBL" id="JBHSJE010000016">
    <property type="protein sequence ID" value="MFC4983391.1"/>
    <property type="molecule type" value="Genomic_DNA"/>
</dbReference>
<organism evidence="1 2">
    <name type="scientific">Streptomyces atroolivaceus</name>
    <dbReference type="NCBI Taxonomy" id="66869"/>
    <lineage>
        <taxon>Bacteria</taxon>
        <taxon>Bacillati</taxon>
        <taxon>Actinomycetota</taxon>
        <taxon>Actinomycetes</taxon>
        <taxon>Kitasatosporales</taxon>
        <taxon>Streptomycetaceae</taxon>
        <taxon>Streptomyces</taxon>
    </lineage>
</organism>
<accession>A0ABV9VIS5</accession>
<dbReference type="Proteomes" id="UP001595908">
    <property type="component" value="Unassembled WGS sequence"/>
</dbReference>
<evidence type="ECO:0000313" key="1">
    <source>
        <dbReference type="EMBL" id="MFC4983391.1"/>
    </source>
</evidence>
<keyword evidence="2" id="KW-1185">Reference proteome</keyword>
<dbReference type="SUPFAM" id="SSF52540">
    <property type="entry name" value="P-loop containing nucleoside triphosphate hydrolases"/>
    <property type="match status" value="2"/>
</dbReference>
<proteinExistence type="predicted"/>
<dbReference type="RefSeq" id="WP_033305640.1">
    <property type="nucleotide sequence ID" value="NZ_JBHSJE010000016.1"/>
</dbReference>
<sequence>MSDRTGLRLRKPGAGREPAASALLTWLTDPHSPQLCILTGPTGAGKSHLLAWLLEHGGTTSPDPSNRRIHAVAPLTGVGLRGAAWLLADHLRLPARAPGELVAAVTRDKRHTVLILCDLHLSHAPEAILEQLIQPLLQITHVKLIIESRTGAPCTEQLLGHTLQPAVMDLTHPRWTDPDGFRRWAQTANSAADTEHCYPLPGLAVQTERKTEPQSGQAPFAFTAQSLVQADPHTVTAWLDQQPAIAERASDLGRAWLRAGQSLCACDTPSTRALTLLAALDSTTAADTRRVLHDLARPEPWRVAHTSTRKNTNSYWPGPTTALCTGAARYAQRVLCADHLGDVRVLDHADGAATGRLTSSHNRPTAAVLCLPDGTVVAVDDFGGVSLVGEAPPSRPGLQALLEPEAEPWTQLRRVALTFPTRIPGATLTAAASLPDGAVFGDSSGHVHALRLKEDVVDVTSHVLHDGPVTALAGLALEGTGPTLVYSGGADGRIRAWSPGTPPMPEPLLHRPDRVVDLGASSDEGHPAELAAAWADGLVQYINLDSGVILPFRPGPPVRAVCCLRTSAGEPRVMIGMDDCMTTLVPHPQPAHND</sequence>
<evidence type="ECO:0000313" key="2">
    <source>
        <dbReference type="Proteomes" id="UP001595908"/>
    </source>
</evidence>
<name>A0ABV9VIS5_STRAZ</name>
<reference evidence="2" key="1">
    <citation type="journal article" date="2019" name="Int. J. Syst. Evol. Microbiol.">
        <title>The Global Catalogue of Microorganisms (GCM) 10K type strain sequencing project: providing services to taxonomists for standard genome sequencing and annotation.</title>
        <authorList>
            <consortium name="The Broad Institute Genomics Platform"/>
            <consortium name="The Broad Institute Genome Sequencing Center for Infectious Disease"/>
            <person name="Wu L."/>
            <person name="Ma J."/>
        </authorList>
    </citation>
    <scope>NUCLEOTIDE SEQUENCE [LARGE SCALE GENOMIC DNA]</scope>
    <source>
        <strain evidence="2">ICMP 257</strain>
    </source>
</reference>
<protein>
    <recommendedName>
        <fullName evidence="3">AAA+ ATPase domain-containing protein</fullName>
    </recommendedName>
</protein>
<dbReference type="InterPro" id="IPR027417">
    <property type="entry name" value="P-loop_NTPase"/>
</dbReference>
<dbReference type="Gene3D" id="2.130.10.10">
    <property type="entry name" value="YVTN repeat-like/Quinoprotein amine dehydrogenase"/>
    <property type="match status" value="1"/>
</dbReference>
<dbReference type="SUPFAM" id="SSF69322">
    <property type="entry name" value="Tricorn protease domain 2"/>
    <property type="match status" value="1"/>
</dbReference>
<dbReference type="GeneID" id="31237445"/>